<dbReference type="GO" id="GO:0020037">
    <property type="term" value="F:heme binding"/>
    <property type="evidence" value="ECO:0007669"/>
    <property type="project" value="InterPro"/>
</dbReference>
<dbReference type="Proteomes" id="UP000190776">
    <property type="component" value="Unassembled WGS sequence"/>
</dbReference>
<dbReference type="GO" id="GO:0005506">
    <property type="term" value="F:iron ion binding"/>
    <property type="evidence" value="ECO:0007669"/>
    <property type="project" value="InterPro"/>
</dbReference>
<evidence type="ECO:0000256" key="1">
    <source>
        <dbReference type="ARBA" id="ARBA00001971"/>
    </source>
</evidence>
<keyword evidence="8" id="KW-0812">Transmembrane</keyword>
<keyword evidence="4" id="KW-0560">Oxidoreductase</keyword>
<keyword evidence="3 7" id="KW-0479">Metal-binding</keyword>
<sequence>MPFTSMILGSSVHVATLRLKLDNHAWHIVGLWDMCLLLLFLVLAPTSGILLAIRQVLLFAFSFLSGFFGSMAIYRLFFSPIRHFPGPRIAALTSFYRVYASIRSNIRLFSEIEKLHQQYGDYVRVGPREISILNPAAIPLLYGSKTQCRRGPWYDHISGKEEDKHVLLVKDPATHSWRRRILDRGLSSKALVDYEHRIQRTVDELIAALDARTGTPIDMTEWVNFFSFDAMGRIAYNHDFGMLKNGVDTVSVEGRSTSLKALHSAMKALGVLGPVPWLFRMIGQTGAGGEITAFFQWCHEAMHMKQRVRLTPRALANTSSLLILAGSDTTASAITNALFYLSCNPPALARLRAELDAASPSPSVAASPPASPYLDAVINETLRLKPPACGSLGREIVAPAGLTLPDGTHIPAGVVAAVPTWALQRDARWWGADAGVWRPERWEGLKTDGEAAAFIPFSRGAGRCPGERLAYVEMRRVVAGVVGRFEVRLAEGQGVAQFDEGGVDAFTLGNPPLRVVVERRSVR</sequence>
<accession>A0A1S8BCD2</accession>
<name>A0A1S8BCD2_9PEZI</name>
<dbReference type="EMBL" id="MSZU01000085">
    <property type="protein sequence ID" value="OMP85179.1"/>
    <property type="molecule type" value="Genomic_DNA"/>
</dbReference>
<dbReference type="PANTHER" id="PTHR24305">
    <property type="entry name" value="CYTOCHROME P450"/>
    <property type="match status" value="1"/>
</dbReference>
<gene>
    <name evidence="9" type="ORF">BK809_0000279</name>
</gene>
<organism evidence="9 10">
    <name type="scientific">Diplodia seriata</name>
    <dbReference type="NCBI Taxonomy" id="420778"/>
    <lineage>
        <taxon>Eukaryota</taxon>
        <taxon>Fungi</taxon>
        <taxon>Dikarya</taxon>
        <taxon>Ascomycota</taxon>
        <taxon>Pezizomycotina</taxon>
        <taxon>Dothideomycetes</taxon>
        <taxon>Dothideomycetes incertae sedis</taxon>
        <taxon>Botryosphaeriales</taxon>
        <taxon>Botryosphaeriaceae</taxon>
        <taxon>Diplodia</taxon>
    </lineage>
</organism>
<dbReference type="Pfam" id="PF00067">
    <property type="entry name" value="p450"/>
    <property type="match status" value="2"/>
</dbReference>
<dbReference type="InterPro" id="IPR001128">
    <property type="entry name" value="Cyt_P450"/>
</dbReference>
<comment type="similarity">
    <text evidence="2">Belongs to the cytochrome P450 family.</text>
</comment>
<dbReference type="STRING" id="420778.A0A1S8BCD2"/>
<keyword evidence="6" id="KW-0503">Monooxygenase</keyword>
<dbReference type="Gene3D" id="1.10.630.10">
    <property type="entry name" value="Cytochrome P450"/>
    <property type="match status" value="1"/>
</dbReference>
<dbReference type="CDD" id="cd11061">
    <property type="entry name" value="CYP67-like"/>
    <property type="match status" value="1"/>
</dbReference>
<evidence type="ECO:0000313" key="9">
    <source>
        <dbReference type="EMBL" id="OMP85179.1"/>
    </source>
</evidence>
<evidence type="ECO:0000256" key="5">
    <source>
        <dbReference type="ARBA" id="ARBA00023004"/>
    </source>
</evidence>
<evidence type="ECO:0000256" key="7">
    <source>
        <dbReference type="PIRSR" id="PIRSR602403-1"/>
    </source>
</evidence>
<evidence type="ECO:0000313" key="10">
    <source>
        <dbReference type="Proteomes" id="UP000190776"/>
    </source>
</evidence>
<dbReference type="InterPro" id="IPR050121">
    <property type="entry name" value="Cytochrome_P450_monoxygenase"/>
</dbReference>
<feature type="transmembrane region" description="Helical" evidence="8">
    <location>
        <begin position="56"/>
        <end position="77"/>
    </location>
</feature>
<evidence type="ECO:0000256" key="3">
    <source>
        <dbReference type="ARBA" id="ARBA00022723"/>
    </source>
</evidence>
<keyword evidence="8" id="KW-1133">Transmembrane helix</keyword>
<evidence type="ECO:0000256" key="4">
    <source>
        <dbReference type="ARBA" id="ARBA00023002"/>
    </source>
</evidence>
<keyword evidence="8" id="KW-0472">Membrane</keyword>
<dbReference type="GO" id="GO:0016705">
    <property type="term" value="F:oxidoreductase activity, acting on paired donors, with incorporation or reduction of molecular oxygen"/>
    <property type="evidence" value="ECO:0007669"/>
    <property type="project" value="InterPro"/>
</dbReference>
<dbReference type="InterPro" id="IPR002403">
    <property type="entry name" value="Cyt_P450_E_grp-IV"/>
</dbReference>
<keyword evidence="7" id="KW-0349">Heme</keyword>
<evidence type="ECO:0000256" key="6">
    <source>
        <dbReference type="ARBA" id="ARBA00023033"/>
    </source>
</evidence>
<dbReference type="OrthoDB" id="3931072at2759"/>
<protein>
    <submittedName>
        <fullName evidence="9">Cytochrome P450 67</fullName>
    </submittedName>
</protein>
<comment type="caution">
    <text evidence="9">The sequence shown here is derived from an EMBL/GenBank/DDBJ whole genome shotgun (WGS) entry which is preliminary data.</text>
</comment>
<proteinExistence type="inferred from homology"/>
<dbReference type="InterPro" id="IPR036396">
    <property type="entry name" value="Cyt_P450_sf"/>
</dbReference>
<dbReference type="PRINTS" id="PR00465">
    <property type="entry name" value="EP450IV"/>
</dbReference>
<dbReference type="PANTHER" id="PTHR24305:SF187">
    <property type="entry name" value="P450, PUTATIVE (EUROFUNG)-RELATED"/>
    <property type="match status" value="1"/>
</dbReference>
<keyword evidence="5 7" id="KW-0408">Iron</keyword>
<dbReference type="AlphaFoldDB" id="A0A1S8BCD2"/>
<comment type="cofactor">
    <cofactor evidence="1 7">
        <name>heme</name>
        <dbReference type="ChEBI" id="CHEBI:30413"/>
    </cofactor>
</comment>
<feature type="binding site" description="axial binding residue" evidence="7">
    <location>
        <position position="464"/>
    </location>
    <ligand>
        <name>heme</name>
        <dbReference type="ChEBI" id="CHEBI:30413"/>
    </ligand>
    <ligandPart>
        <name>Fe</name>
        <dbReference type="ChEBI" id="CHEBI:18248"/>
    </ligandPart>
</feature>
<dbReference type="SUPFAM" id="SSF48264">
    <property type="entry name" value="Cytochrome P450"/>
    <property type="match status" value="1"/>
</dbReference>
<evidence type="ECO:0000256" key="2">
    <source>
        <dbReference type="ARBA" id="ARBA00010617"/>
    </source>
</evidence>
<dbReference type="PRINTS" id="PR00385">
    <property type="entry name" value="P450"/>
</dbReference>
<reference evidence="9 10" key="1">
    <citation type="submission" date="2017-01" db="EMBL/GenBank/DDBJ databases">
        <title>Draft genome sequence of Diplodia seriata F98.1, a fungal species involved in grapevine trunk diseases.</title>
        <authorList>
            <person name="Robert-Siegwald G."/>
            <person name="Vallet J."/>
            <person name="Abou-Mansour E."/>
            <person name="Xu J."/>
            <person name="Rey P."/>
            <person name="Bertsch C."/>
            <person name="Rego C."/>
            <person name="Larignon P."/>
            <person name="Fontaine F."/>
            <person name="Lebrun M.-H."/>
        </authorList>
    </citation>
    <scope>NUCLEOTIDE SEQUENCE [LARGE SCALE GENOMIC DNA]</scope>
    <source>
        <strain evidence="9 10">F98.1</strain>
    </source>
</reference>
<dbReference type="GO" id="GO:0004497">
    <property type="term" value="F:monooxygenase activity"/>
    <property type="evidence" value="ECO:0007669"/>
    <property type="project" value="UniProtKB-KW"/>
</dbReference>
<evidence type="ECO:0000256" key="8">
    <source>
        <dbReference type="SAM" id="Phobius"/>
    </source>
</evidence>
<feature type="transmembrane region" description="Helical" evidence="8">
    <location>
        <begin position="25"/>
        <end position="44"/>
    </location>
</feature>